<gene>
    <name evidence="1" type="ORF">METZ01_LOCUS389031</name>
</gene>
<evidence type="ECO:0000313" key="1">
    <source>
        <dbReference type="EMBL" id="SVD36177.1"/>
    </source>
</evidence>
<dbReference type="SUPFAM" id="SSF75304">
    <property type="entry name" value="Amidase signature (AS) enzymes"/>
    <property type="match status" value="1"/>
</dbReference>
<proteinExistence type="predicted"/>
<dbReference type="InterPro" id="IPR036928">
    <property type="entry name" value="AS_sf"/>
</dbReference>
<dbReference type="AlphaFoldDB" id="A0A382UPZ1"/>
<organism evidence="1">
    <name type="scientific">marine metagenome</name>
    <dbReference type="NCBI Taxonomy" id="408172"/>
    <lineage>
        <taxon>unclassified sequences</taxon>
        <taxon>metagenomes</taxon>
        <taxon>ecological metagenomes</taxon>
    </lineage>
</organism>
<sequence length="105" mass="11428">MECRLAAIQAVEAAEYARLTRAGEGHIGSLQGNNVKKMMELTDTSIQELAMSMQSGAMTSKDLVEAFRQVIASDDGSFNAVAFLNPDADMIADTMDRERAEGRVR</sequence>
<evidence type="ECO:0008006" key="2">
    <source>
        <dbReference type="Google" id="ProtNLM"/>
    </source>
</evidence>
<dbReference type="Gene3D" id="3.90.1300.10">
    <property type="entry name" value="Amidase signature (AS) domain"/>
    <property type="match status" value="1"/>
</dbReference>
<dbReference type="EMBL" id="UINC01145819">
    <property type="protein sequence ID" value="SVD36177.1"/>
    <property type="molecule type" value="Genomic_DNA"/>
</dbReference>
<protein>
    <recommendedName>
        <fullName evidence="2">Amidase domain-containing protein</fullName>
    </recommendedName>
</protein>
<reference evidence="1" key="1">
    <citation type="submission" date="2018-05" db="EMBL/GenBank/DDBJ databases">
        <authorList>
            <person name="Lanie J.A."/>
            <person name="Ng W.-L."/>
            <person name="Kazmierczak K.M."/>
            <person name="Andrzejewski T.M."/>
            <person name="Davidsen T.M."/>
            <person name="Wayne K.J."/>
            <person name="Tettelin H."/>
            <person name="Glass J.I."/>
            <person name="Rusch D."/>
            <person name="Podicherti R."/>
            <person name="Tsui H.-C.T."/>
            <person name="Winkler M.E."/>
        </authorList>
    </citation>
    <scope>NUCLEOTIDE SEQUENCE</scope>
</reference>
<accession>A0A382UPZ1</accession>
<name>A0A382UPZ1_9ZZZZ</name>
<feature type="non-terminal residue" evidence="1">
    <location>
        <position position="105"/>
    </location>
</feature>